<evidence type="ECO:0000313" key="2">
    <source>
        <dbReference type="Proteomes" id="UP000594014"/>
    </source>
</evidence>
<dbReference type="EMBL" id="CP042469">
    <property type="protein sequence ID" value="QOX62185.1"/>
    <property type="molecule type" value="Genomic_DNA"/>
</dbReference>
<reference evidence="1" key="1">
    <citation type="submission" date="2019-08" db="EMBL/GenBank/DDBJ databases">
        <title>Genome sequence of Clostridiales bacterium MT110.</title>
        <authorList>
            <person name="Cao J."/>
        </authorList>
    </citation>
    <scope>NUCLEOTIDE SEQUENCE</scope>
    <source>
        <strain evidence="1">MT110</strain>
    </source>
</reference>
<dbReference type="Proteomes" id="UP000594014">
    <property type="component" value="Chromosome"/>
</dbReference>
<sequence>MELKKTAIVYRSKSGFTEKYAKWIAKAVDGELLEAKKVRAEDLLPYDTIVYGGGLYAVGINGISLITDNLKLLKDKKIIVFGVGASPCRPEIVEHVRNKNIAADQRNVIEFHLLRGGFDKNKLTFVDQILMQFLKRSLKKKKELTPDERGMLNAYELPVDFTAEKQILPIVESVLQG</sequence>
<accession>A0ACD1A716</accession>
<evidence type="ECO:0000313" key="1">
    <source>
        <dbReference type="EMBL" id="QOX62185.1"/>
    </source>
</evidence>
<keyword evidence="2" id="KW-1185">Reference proteome</keyword>
<gene>
    <name evidence="1" type="ORF">FRZ06_01870</name>
</gene>
<proteinExistence type="predicted"/>
<name>A0ACD1A716_9FIRM</name>
<protein>
    <submittedName>
        <fullName evidence="1">Flavodoxin</fullName>
    </submittedName>
</protein>
<organism evidence="1 2">
    <name type="scientific">Anoxybacterium hadale</name>
    <dbReference type="NCBI Taxonomy" id="3408580"/>
    <lineage>
        <taxon>Bacteria</taxon>
        <taxon>Bacillati</taxon>
        <taxon>Bacillota</taxon>
        <taxon>Clostridia</taxon>
        <taxon>Peptostreptococcales</taxon>
        <taxon>Anaerovoracaceae</taxon>
        <taxon>Anoxybacterium</taxon>
    </lineage>
</organism>